<accession>A0ABQ4F4M6</accession>
<keyword evidence="2" id="KW-1185">Reference proteome</keyword>
<protein>
    <recommendedName>
        <fullName evidence="3">Transposase</fullName>
    </recommendedName>
</protein>
<evidence type="ECO:0008006" key="3">
    <source>
        <dbReference type="Google" id="ProtNLM"/>
    </source>
</evidence>
<sequence length="159" mass="17048">MSPALAVVRPETAPGAADALWSAIDEDFLTLVGWDPQIRVLTFPPANPLLGIKVCVVAGCEQGRGRRNGLCPTCNERWAEAGSPDVEEFAAVPRIYGRTNDIGPCAVPGCQRPWTSSAANSAMPIGHSARPAACPTGPWRSSWPGWLRRFRPTPLVGEF</sequence>
<reference evidence="1 2" key="1">
    <citation type="submission" date="2021-01" db="EMBL/GenBank/DDBJ databases">
        <title>Whole genome shotgun sequence of Plantactinospora mayteni NBRC 109088.</title>
        <authorList>
            <person name="Komaki H."/>
            <person name="Tamura T."/>
        </authorList>
    </citation>
    <scope>NUCLEOTIDE SEQUENCE [LARGE SCALE GENOMIC DNA]</scope>
    <source>
        <strain evidence="1 2">NBRC 109088</strain>
    </source>
</reference>
<name>A0ABQ4F4M6_9ACTN</name>
<dbReference type="EMBL" id="BONX01000090">
    <property type="protein sequence ID" value="GIH01848.1"/>
    <property type="molecule type" value="Genomic_DNA"/>
</dbReference>
<evidence type="ECO:0000313" key="1">
    <source>
        <dbReference type="EMBL" id="GIH01848.1"/>
    </source>
</evidence>
<organism evidence="1 2">
    <name type="scientific">Plantactinospora mayteni</name>
    <dbReference type="NCBI Taxonomy" id="566021"/>
    <lineage>
        <taxon>Bacteria</taxon>
        <taxon>Bacillati</taxon>
        <taxon>Actinomycetota</taxon>
        <taxon>Actinomycetes</taxon>
        <taxon>Micromonosporales</taxon>
        <taxon>Micromonosporaceae</taxon>
        <taxon>Plantactinospora</taxon>
    </lineage>
</organism>
<gene>
    <name evidence="1" type="ORF">Pma05_84200</name>
</gene>
<comment type="caution">
    <text evidence="1">The sequence shown here is derived from an EMBL/GenBank/DDBJ whole genome shotgun (WGS) entry which is preliminary data.</text>
</comment>
<dbReference type="RefSeq" id="WP_203863060.1">
    <property type="nucleotide sequence ID" value="NZ_BAAAZQ010000056.1"/>
</dbReference>
<dbReference type="Proteomes" id="UP000621500">
    <property type="component" value="Unassembled WGS sequence"/>
</dbReference>
<evidence type="ECO:0000313" key="2">
    <source>
        <dbReference type="Proteomes" id="UP000621500"/>
    </source>
</evidence>
<proteinExistence type="predicted"/>